<reference evidence="2 3" key="1">
    <citation type="submission" date="2017-01" db="EMBL/GenBank/DDBJ databases">
        <title>The cable genome- insights into the physiology and evolution of filamentous bacteria capable of sulfide oxidation via long distance electron transfer.</title>
        <authorList>
            <person name="Schreiber L."/>
            <person name="Bjerg J.T."/>
            <person name="Boggild A."/>
            <person name="Van De Vossenberg J."/>
            <person name="Meysman F."/>
            <person name="Nielsen L.P."/>
            <person name="Schramm A."/>
            <person name="Kjeldsen K.U."/>
        </authorList>
    </citation>
    <scope>NUCLEOTIDE SEQUENCE [LARGE SCALE GENOMIC DNA]</scope>
    <source>
        <strain evidence="2">MCF</strain>
    </source>
</reference>
<name>A0A444J2N0_9BACT</name>
<feature type="region of interest" description="Disordered" evidence="1">
    <location>
        <begin position="1"/>
        <end position="23"/>
    </location>
</feature>
<dbReference type="AlphaFoldDB" id="A0A444J2N0"/>
<dbReference type="EMBL" id="MTKO01000034">
    <property type="protein sequence ID" value="RWX47448.1"/>
    <property type="molecule type" value="Genomic_DNA"/>
</dbReference>
<sequence>MGNDKKDNDQNKAREGIKRKRQYEPPKLTAVSLFADQVLGVCNKLPNTTSTCDLLAFMS</sequence>
<evidence type="ECO:0000313" key="2">
    <source>
        <dbReference type="EMBL" id="RWX47448.1"/>
    </source>
</evidence>
<keyword evidence="3" id="KW-1185">Reference proteome</keyword>
<evidence type="ECO:0000313" key="3">
    <source>
        <dbReference type="Proteomes" id="UP000287853"/>
    </source>
</evidence>
<accession>A0A444J2N0</accession>
<comment type="caution">
    <text evidence="2">The sequence shown here is derived from an EMBL/GenBank/DDBJ whole genome shotgun (WGS) entry which is preliminary data.</text>
</comment>
<evidence type="ECO:0000256" key="1">
    <source>
        <dbReference type="SAM" id="MobiDB-lite"/>
    </source>
</evidence>
<organism evidence="2 3">
    <name type="scientific">Candidatus Electrothrix aarhusensis</name>
    <dbReference type="NCBI Taxonomy" id="1859131"/>
    <lineage>
        <taxon>Bacteria</taxon>
        <taxon>Pseudomonadati</taxon>
        <taxon>Thermodesulfobacteriota</taxon>
        <taxon>Desulfobulbia</taxon>
        <taxon>Desulfobulbales</taxon>
        <taxon>Desulfobulbaceae</taxon>
        <taxon>Candidatus Electrothrix</taxon>
    </lineage>
</organism>
<feature type="compositionally biased region" description="Basic and acidic residues" evidence="1">
    <location>
        <begin position="1"/>
        <end position="16"/>
    </location>
</feature>
<protein>
    <submittedName>
        <fullName evidence="2">Uncharacterized protein</fullName>
    </submittedName>
</protein>
<gene>
    <name evidence="2" type="ORF">H206_00544</name>
</gene>
<dbReference type="Proteomes" id="UP000287853">
    <property type="component" value="Unassembled WGS sequence"/>
</dbReference>
<proteinExistence type="predicted"/>